<protein>
    <recommendedName>
        <fullName evidence="8">Antirestriction protein</fullName>
    </recommendedName>
</protein>
<dbReference type="Pfam" id="PF18818">
    <property type="entry name" value="MPTase-PolyVal"/>
    <property type="match status" value="1"/>
</dbReference>
<organism evidence="6 7">
    <name type="scientific">Pseudotamlana carrageenivorans</name>
    <dbReference type="NCBI Taxonomy" id="2069432"/>
    <lineage>
        <taxon>Bacteria</taxon>
        <taxon>Pseudomonadati</taxon>
        <taxon>Bacteroidota</taxon>
        <taxon>Flavobacteriia</taxon>
        <taxon>Flavobacteriales</taxon>
        <taxon>Flavobacteriaceae</taxon>
        <taxon>Pseudotamlana</taxon>
    </lineage>
</organism>
<dbReference type="Proteomes" id="UP000236592">
    <property type="component" value="Chromosome"/>
</dbReference>
<evidence type="ECO:0000259" key="3">
    <source>
        <dbReference type="Pfam" id="PF08401"/>
    </source>
</evidence>
<dbReference type="KEGG" id="taj:C1A40_02415"/>
<keyword evidence="7" id="KW-1185">Reference proteome</keyword>
<evidence type="ECO:0000259" key="5">
    <source>
        <dbReference type="Pfam" id="PF18819"/>
    </source>
</evidence>
<sequence length="1381" mass="159193">MLIDKAEKNNVENVYTKLKKLLSDHPEKKGFYFNSVSKLDASQDFAALGIPYLSAAMENDLGTTEAEGLGAKISNEDIYKMITNKFIKIIDESGHLPWQTGINNTTEAPFSFADLPMNYQSGKYYSGINALVLSMYRYHTDETRGKIHINSNGELEEGITEPITDDRLFWLTFKQIKEANGKLKKGSLSQQAVYYNFIYTYEGKKITEKRYNQLKKQLGCEKNSSPECANLRRIGFLKYYNVFNERDIENIDFEAKRAELKEKSKSIKTSEKRILAADLVLKHMPNKPKFETLFLDLDKGSSPHYNPNTDTVVMPLKSQFDNVENWYGIAFHELIHATGHEKRTNRRNLKGFERGEKWGDSQYALEELVAEIGAIFLNAESGIMLANLKNNAAYIKGWSKSVKKELQDNHKAIFKAAAQSQKAADYILNRDKNGDPAYWKEFDKISEEIKAKGKAQKGNKKQLIESLISPEKLTDKQIEQIFKEYAADILWSKEINDYVKEVHNEKINRSKKEEKQENNYPFSLDDIPYETGRRAHLNTSFYPEKRAKQEQKYYFNDLKQIFDKYHSEAVKKGLEDKFNNLFSKFQAGFLKRRISELQSRSRIASTMITGGSGFNVRRNEKANNVHKSKLKETAHYYEKYQKYFDDLIFPSQKPIKTGKKGSLEKLEEKLKTLEEKHALMKKGNAKIRQLQKKGLTPLELITEYEKYLVEIGFSKKEVESIVNLSKREEKLMYLPFHLQNSNAKIRTVKERIKMEKRLKEQAKKADETGETKEIKFKGGVIINDFSDNRVKIDFDEKPSLEIRNFLKKSGHRFKWSPYNKVWQRQLNTYYSLNRKELYEFLDVETPTPEPPKPTKKQPEPKQDEKGQLALFGLKGKSNDSLFNKQILKAAQKGYKLETIFNLGNPKHELKKHIEDFEITMNGYVLSKAMKQTKDHCLNWGNFIDLPEYLNKPHAIFKSKTKGYVVLTEIKDINKKPIMVALHIHKNKQSTRIASLYTRNSFDSYKKWIDEKLLLFVDRKSELFSYATATIAVTENNSQSKITTKSGQNKNRSAIKYDKAAMEQLKADHNVSFDFIRKSINGIRKSTTALLIKKEYNELVNGSKNGLNGSNDPEIIKEVPQAPTQTIEVKKPEPVANPLVSKINHESTVNEFFEIGGDIGEFLGDIEIKPVGSVACTIDAEQGAGKTRFTFQIANELAKKYKVLFISLEEHPQSALFQDKVKQYIEPKNMNNIDAIGDLDRGKEKQLLDSLIPNYDVIIIDSWNKIFEASKLDFDNDLRKAYNGKLIFAIFQRTVTGGMRGGTKAGFDGDIIMKGIKGDDFKENVIIHNKNRYQSKNLTKLRYNVYHQELEKTEAKTEPIKQDEAPVKNDFLEWDDAIITIE</sequence>
<evidence type="ECO:0000259" key="4">
    <source>
        <dbReference type="Pfam" id="PF18818"/>
    </source>
</evidence>
<evidence type="ECO:0000256" key="1">
    <source>
        <dbReference type="SAM" id="Coils"/>
    </source>
</evidence>
<feature type="domain" description="N-terminal" evidence="3">
    <location>
        <begin position="77"/>
        <end position="243"/>
    </location>
</feature>
<proteinExistence type="predicted"/>
<evidence type="ECO:0000256" key="2">
    <source>
        <dbReference type="SAM" id="MobiDB-lite"/>
    </source>
</evidence>
<feature type="coiled-coil region" evidence="1">
    <location>
        <begin position="656"/>
        <end position="693"/>
    </location>
</feature>
<feature type="region of interest" description="Disordered" evidence="2">
    <location>
        <begin position="842"/>
        <end position="863"/>
    </location>
</feature>
<evidence type="ECO:0000313" key="6">
    <source>
        <dbReference type="EMBL" id="AUS04396.1"/>
    </source>
</evidence>
<dbReference type="Gene3D" id="3.40.50.300">
    <property type="entry name" value="P-loop containing nucleotide triphosphate hydrolases"/>
    <property type="match status" value="1"/>
</dbReference>
<dbReference type="Pfam" id="PF08401">
    <property type="entry name" value="ArdcN"/>
    <property type="match status" value="1"/>
</dbReference>
<dbReference type="InterPro" id="IPR013610">
    <property type="entry name" value="ArdC_N"/>
</dbReference>
<dbReference type="SUPFAM" id="SSF52540">
    <property type="entry name" value="P-loop containing nucleoside triphosphate hydrolases"/>
    <property type="match status" value="1"/>
</dbReference>
<evidence type="ECO:0008006" key="8">
    <source>
        <dbReference type="Google" id="ProtNLM"/>
    </source>
</evidence>
<reference evidence="7" key="1">
    <citation type="submission" date="2018-01" db="EMBL/GenBank/DDBJ databases">
        <title>Complete genome of Tamlana sp. UJ94.</title>
        <authorList>
            <person name="Jung J."/>
            <person name="Chung D."/>
            <person name="Bae S.S."/>
            <person name="Baek K."/>
        </authorList>
    </citation>
    <scope>NUCLEOTIDE SEQUENCE [LARGE SCALE GENOMIC DNA]</scope>
    <source>
        <strain evidence="7">UJ94</strain>
    </source>
</reference>
<feature type="domain" description="Phage MuF C-terminal" evidence="5">
    <location>
        <begin position="927"/>
        <end position="1019"/>
    </location>
</feature>
<dbReference type="InterPro" id="IPR041459">
    <property type="entry name" value="MPTase-PolyVal"/>
</dbReference>
<dbReference type="InterPro" id="IPR027417">
    <property type="entry name" value="P-loop_NTPase"/>
</dbReference>
<dbReference type="GO" id="GO:0003697">
    <property type="term" value="F:single-stranded DNA binding"/>
    <property type="evidence" value="ECO:0007669"/>
    <property type="project" value="InterPro"/>
</dbReference>
<dbReference type="EMBL" id="CP025938">
    <property type="protein sequence ID" value="AUS04396.1"/>
    <property type="molecule type" value="Genomic_DNA"/>
</dbReference>
<feature type="domain" description="Polyvalent protein metallopeptidase" evidence="4">
    <location>
        <begin position="300"/>
        <end position="419"/>
    </location>
</feature>
<evidence type="ECO:0000313" key="7">
    <source>
        <dbReference type="Proteomes" id="UP000236592"/>
    </source>
</evidence>
<dbReference type="Pfam" id="PF18819">
    <property type="entry name" value="MuF_C"/>
    <property type="match status" value="1"/>
</dbReference>
<keyword evidence="1" id="KW-0175">Coiled coil</keyword>
<gene>
    <name evidence="6" type="ORF">C1A40_02415</name>
</gene>
<name>A0A2I7SER9_9FLAO</name>
<accession>A0A2I7SER9</accession>
<dbReference type="InterPro" id="IPR041131">
    <property type="entry name" value="MuF_C"/>
</dbReference>